<sequence length="84" mass="9192">MRAAAIKPFRCVCEECEPLPPIEGLSEPLDNEAASRGVSPKELWLSVAQKDAPETESRLSASRVPARKCAAFKRRPDIDGAQIE</sequence>
<evidence type="ECO:0000313" key="2">
    <source>
        <dbReference type="Proteomes" id="UP000232164"/>
    </source>
</evidence>
<protein>
    <submittedName>
        <fullName evidence="1">Uncharacterized protein</fullName>
    </submittedName>
</protein>
<evidence type="ECO:0000313" key="1">
    <source>
        <dbReference type="EMBL" id="PKA42497.1"/>
    </source>
</evidence>
<organism evidence="1 2">
    <name type="scientific">Rhizobium sullae</name>
    <name type="common">Rhizobium hedysari</name>
    <dbReference type="NCBI Taxonomy" id="50338"/>
    <lineage>
        <taxon>Bacteria</taxon>
        <taxon>Pseudomonadati</taxon>
        <taxon>Pseudomonadota</taxon>
        <taxon>Alphaproteobacteria</taxon>
        <taxon>Hyphomicrobiales</taxon>
        <taxon>Rhizobiaceae</taxon>
        <taxon>Rhizobium/Agrobacterium group</taxon>
        <taxon>Rhizobium</taxon>
    </lineage>
</organism>
<reference evidence="1 2" key="2">
    <citation type="submission" date="2017-12" db="EMBL/GenBank/DDBJ databases">
        <title>Genome sequence of Rhizobium sullae HCNT1 isolated from Sulla coronaria nodules and featuring peculiar denitrification phenotypes.</title>
        <authorList>
            <person name="De Diego-Diaz B."/>
            <person name="Treu L."/>
            <person name="Campanaro S."/>
            <person name="Da Silva Duarte V."/>
            <person name="Basaglia M."/>
            <person name="Favaro L."/>
            <person name="Casella S."/>
            <person name="Squartini A."/>
        </authorList>
    </citation>
    <scope>NUCLEOTIDE SEQUENCE [LARGE SCALE GENOMIC DNA]</scope>
    <source>
        <strain evidence="1 2">HCNT1</strain>
    </source>
</reference>
<gene>
    <name evidence="1" type="ORF">CWR43_16905</name>
</gene>
<accession>A0A2N0D8S4</accession>
<dbReference type="EMBL" id="PIQN01000011">
    <property type="protein sequence ID" value="PKA42497.1"/>
    <property type="molecule type" value="Genomic_DNA"/>
</dbReference>
<dbReference type="Proteomes" id="UP000232164">
    <property type="component" value="Unassembled WGS sequence"/>
</dbReference>
<name>A0A2N0D8S4_RHISU</name>
<proteinExistence type="predicted"/>
<comment type="caution">
    <text evidence="1">The sequence shown here is derived from an EMBL/GenBank/DDBJ whole genome shotgun (WGS) entry which is preliminary data.</text>
</comment>
<reference evidence="1 2" key="1">
    <citation type="submission" date="2017-11" db="EMBL/GenBank/DDBJ databases">
        <authorList>
            <person name="Han C.G."/>
        </authorList>
    </citation>
    <scope>NUCLEOTIDE SEQUENCE [LARGE SCALE GENOMIC DNA]</scope>
    <source>
        <strain evidence="1 2">HCNT1</strain>
    </source>
</reference>
<dbReference type="AlphaFoldDB" id="A0A2N0D8S4"/>